<organism evidence="1 2">
    <name type="scientific">Strongyloides venezuelensis</name>
    <name type="common">Threadworm</name>
    <dbReference type="NCBI Taxonomy" id="75913"/>
    <lineage>
        <taxon>Eukaryota</taxon>
        <taxon>Metazoa</taxon>
        <taxon>Ecdysozoa</taxon>
        <taxon>Nematoda</taxon>
        <taxon>Chromadorea</taxon>
        <taxon>Rhabditida</taxon>
        <taxon>Tylenchina</taxon>
        <taxon>Panagrolaimomorpha</taxon>
        <taxon>Strongyloidoidea</taxon>
        <taxon>Strongyloididae</taxon>
        <taxon>Strongyloides</taxon>
    </lineage>
</organism>
<dbReference type="Proteomes" id="UP000035680">
    <property type="component" value="Unassembled WGS sequence"/>
</dbReference>
<accession>A0A0K0FZV2</accession>
<dbReference type="AlphaFoldDB" id="A0A0K0FZV2"/>
<proteinExistence type="predicted"/>
<reference evidence="1" key="1">
    <citation type="submission" date="2014-07" db="EMBL/GenBank/DDBJ databases">
        <authorList>
            <person name="Martin A.A"/>
            <person name="De Silva N."/>
        </authorList>
    </citation>
    <scope>NUCLEOTIDE SEQUENCE</scope>
</reference>
<protein>
    <submittedName>
        <fullName evidence="2">DSBA domain-containing protein</fullName>
    </submittedName>
</protein>
<dbReference type="WBParaSite" id="SVE_1798200.1">
    <property type="protein sequence ID" value="SVE_1798200.1"/>
    <property type="gene ID" value="SVE_1798200"/>
</dbReference>
<name>A0A0K0FZV2_STRVS</name>
<dbReference type="Gene3D" id="3.40.30.10">
    <property type="entry name" value="Glutaredoxin"/>
    <property type="match status" value="1"/>
</dbReference>
<keyword evidence="1" id="KW-1185">Reference proteome</keyword>
<reference evidence="2" key="2">
    <citation type="submission" date="2015-08" db="UniProtKB">
        <authorList>
            <consortium name="WormBaseParasite"/>
        </authorList>
    </citation>
    <scope>IDENTIFICATION</scope>
</reference>
<evidence type="ECO:0000313" key="1">
    <source>
        <dbReference type="Proteomes" id="UP000035680"/>
    </source>
</evidence>
<evidence type="ECO:0000313" key="2">
    <source>
        <dbReference type="WBParaSite" id="SVE_1798200.1"/>
    </source>
</evidence>
<sequence>MTLTSKLKLSVFYDIISPHCLPIFTELSNDVIFRNVNLDLKPVLASNMDLSYNSPLYNIMLPLDREIKFINALYDVNTIIPDNWKDLWLENKTENVQSFLANLISLNKENKNDLIAFHLKLLRSFWIDSTTTMDSSTLTSLVKNFTNLKSNFDLCNDREVKNNMEIAVNENVIDIPYFILTAPKDCRYIYRGYESLPLIKNDITLQKDIN</sequence>